<evidence type="ECO:0000256" key="6">
    <source>
        <dbReference type="ARBA" id="ARBA00023004"/>
    </source>
</evidence>
<dbReference type="PANTHER" id="PTHR11237:SF4">
    <property type="entry name" value="5-DEMETHOXYUBIQUINONE HYDROXYLASE, MITOCHONDRIAL"/>
    <property type="match status" value="1"/>
</dbReference>
<dbReference type="InterPro" id="IPR047809">
    <property type="entry name" value="COQ7_proteobact"/>
</dbReference>
<dbReference type="GO" id="GO:0006744">
    <property type="term" value="P:ubiquinone biosynthetic process"/>
    <property type="evidence" value="ECO:0007669"/>
    <property type="project" value="UniProtKB-UniRule"/>
</dbReference>
<comment type="subcellular location">
    <subcellularLocation>
        <location evidence="9">Cell membrane</location>
        <topology evidence="9">Peripheral membrane protein</topology>
    </subcellularLocation>
</comment>
<comment type="function">
    <text evidence="9">Catalyzes the hydroxylation of 2-nonaprenyl-3-methyl-6-methoxy-1,4-benzoquinol during ubiquinone biosynthesis.</text>
</comment>
<comment type="caution">
    <text evidence="11">The sequence shown here is derived from an EMBL/GenBank/DDBJ whole genome shotgun (WGS) entry which is preliminary data.</text>
</comment>
<feature type="binding site" evidence="9">
    <location>
        <position position="94"/>
    </location>
    <ligand>
        <name>Fe cation</name>
        <dbReference type="ChEBI" id="CHEBI:24875"/>
        <label>1</label>
    </ligand>
</feature>
<evidence type="ECO:0000313" key="11">
    <source>
        <dbReference type="EMBL" id="RDH83045.1"/>
    </source>
</evidence>
<dbReference type="InterPro" id="IPR011566">
    <property type="entry name" value="Ubq_synth_Coq7"/>
</dbReference>
<accession>A0A370DDQ8</accession>
<comment type="pathway">
    <text evidence="1 9">Cofactor biosynthesis; ubiquinone biosynthesis.</text>
</comment>
<keyword evidence="6 9" id="KW-0408">Iron</keyword>
<dbReference type="NCBIfam" id="NF033656">
    <property type="entry name" value="DMQ_monoox_COQ7"/>
    <property type="match status" value="1"/>
</dbReference>
<dbReference type="Gene3D" id="1.20.1260.10">
    <property type="match status" value="1"/>
</dbReference>
<evidence type="ECO:0000256" key="7">
    <source>
        <dbReference type="ARBA" id="ARBA00023033"/>
    </source>
</evidence>
<dbReference type="UniPathway" id="UPA00232"/>
<dbReference type="AlphaFoldDB" id="A0A370DDQ8"/>
<dbReference type="HAMAP" id="MF_01658">
    <property type="entry name" value="COQ7"/>
    <property type="match status" value="1"/>
</dbReference>
<feature type="binding site" evidence="9">
    <location>
        <position position="91"/>
    </location>
    <ligand>
        <name>Fe cation</name>
        <dbReference type="ChEBI" id="CHEBI:24875"/>
        <label>2</label>
    </ligand>
</feature>
<keyword evidence="2 9" id="KW-1003">Cell membrane</keyword>
<evidence type="ECO:0000256" key="10">
    <source>
        <dbReference type="SAM" id="MobiDB-lite"/>
    </source>
</evidence>
<dbReference type="EMBL" id="QFXC01000011">
    <property type="protein sequence ID" value="RDH83045.1"/>
    <property type="molecule type" value="Genomic_DNA"/>
</dbReference>
<comment type="similarity">
    <text evidence="9">Belongs to the COQ7 family.</text>
</comment>
<feature type="region of interest" description="Disordered" evidence="10">
    <location>
        <begin position="24"/>
        <end position="47"/>
    </location>
</feature>
<evidence type="ECO:0000256" key="1">
    <source>
        <dbReference type="ARBA" id="ARBA00004749"/>
    </source>
</evidence>
<dbReference type="EC" id="1.14.99.60" evidence="9"/>
<protein>
    <recommendedName>
        <fullName evidence="9">3-demethoxyubiquinol 3-hydroxylase</fullName>
        <shortName evidence="9">DMQ hydroxylase</shortName>
        <ecNumber evidence="9">1.14.99.60</ecNumber>
    </recommendedName>
    <alternativeName>
        <fullName evidence="9">2-nonaprenyl-3-methyl-6-methoxy-1,4-benzoquinol hydroxylase</fullName>
    </alternativeName>
</protein>
<dbReference type="SUPFAM" id="SSF47240">
    <property type="entry name" value="Ferritin-like"/>
    <property type="match status" value="1"/>
</dbReference>
<feature type="binding site" evidence="9">
    <location>
        <position position="178"/>
    </location>
    <ligand>
        <name>Fe cation</name>
        <dbReference type="ChEBI" id="CHEBI:24875"/>
        <label>2</label>
    </ligand>
</feature>
<dbReference type="CDD" id="cd01042">
    <property type="entry name" value="DMQH"/>
    <property type="match status" value="1"/>
</dbReference>
<organism evidence="11 12">
    <name type="scientific">endosymbiont of Galathealinum brachiosum</name>
    <dbReference type="NCBI Taxonomy" id="2200906"/>
    <lineage>
        <taxon>Bacteria</taxon>
        <taxon>Pseudomonadati</taxon>
        <taxon>Pseudomonadota</taxon>
        <taxon>Gammaproteobacteria</taxon>
        <taxon>sulfur-oxidizing symbionts</taxon>
    </lineage>
</organism>
<evidence type="ECO:0000256" key="5">
    <source>
        <dbReference type="ARBA" id="ARBA00023002"/>
    </source>
</evidence>
<proteinExistence type="inferred from homology"/>
<keyword evidence="7 9" id="KW-0503">Monooxygenase</keyword>
<dbReference type="GO" id="GO:0008682">
    <property type="term" value="F:3-demethoxyubiquinol 3-hydroxylase activity"/>
    <property type="evidence" value="ECO:0007669"/>
    <property type="project" value="UniProtKB-EC"/>
</dbReference>
<dbReference type="GO" id="GO:0046872">
    <property type="term" value="F:metal ion binding"/>
    <property type="evidence" value="ECO:0007669"/>
    <property type="project" value="UniProtKB-KW"/>
</dbReference>
<dbReference type="Proteomes" id="UP000254266">
    <property type="component" value="Unassembled WGS sequence"/>
</dbReference>
<name>A0A370DDQ8_9GAMM</name>
<dbReference type="InterPro" id="IPR012347">
    <property type="entry name" value="Ferritin-like"/>
</dbReference>
<dbReference type="GO" id="GO:0005886">
    <property type="term" value="C:plasma membrane"/>
    <property type="evidence" value="ECO:0007669"/>
    <property type="project" value="UniProtKB-SubCell"/>
</dbReference>
<keyword evidence="4 9" id="KW-0479">Metal-binding</keyword>
<evidence type="ECO:0000256" key="8">
    <source>
        <dbReference type="ARBA" id="ARBA00023136"/>
    </source>
</evidence>
<evidence type="ECO:0000313" key="12">
    <source>
        <dbReference type="Proteomes" id="UP000254266"/>
    </source>
</evidence>
<evidence type="ECO:0000256" key="3">
    <source>
        <dbReference type="ARBA" id="ARBA00022688"/>
    </source>
</evidence>
<reference evidence="11 12" key="1">
    <citation type="journal article" date="2018" name="ISME J.">
        <title>Endosymbiont genomes yield clues of tubeworm success.</title>
        <authorList>
            <person name="Li Y."/>
            <person name="Liles M.R."/>
            <person name="Halanych K.M."/>
        </authorList>
    </citation>
    <scope>NUCLEOTIDE SEQUENCE [LARGE SCALE GENOMIC DNA]</scope>
    <source>
        <strain evidence="11">A1464</strain>
    </source>
</reference>
<gene>
    <name evidence="9" type="primary">coq7</name>
    <name evidence="11" type="ORF">DIZ80_12350</name>
</gene>
<feature type="binding site" evidence="9">
    <location>
        <position position="175"/>
    </location>
    <ligand>
        <name>Fe cation</name>
        <dbReference type="ChEBI" id="CHEBI:24875"/>
        <label>2</label>
    </ligand>
</feature>
<feature type="binding site" evidence="9">
    <location>
        <position position="61"/>
    </location>
    <ligand>
        <name>Fe cation</name>
        <dbReference type="ChEBI" id="CHEBI:24875"/>
        <label>1</label>
    </ligand>
</feature>
<comment type="cofactor">
    <cofactor evidence="9">
        <name>Fe cation</name>
        <dbReference type="ChEBI" id="CHEBI:24875"/>
    </cofactor>
    <text evidence="9">Binds 2 iron ions per subunit.</text>
</comment>
<feature type="binding site" evidence="9">
    <location>
        <position position="175"/>
    </location>
    <ligand>
        <name>Fe cation</name>
        <dbReference type="ChEBI" id="CHEBI:24875"/>
        <label>1</label>
    </ligand>
</feature>
<evidence type="ECO:0000256" key="2">
    <source>
        <dbReference type="ARBA" id="ARBA00022475"/>
    </source>
</evidence>
<keyword evidence="3 9" id="KW-0831">Ubiquinone biosynthesis</keyword>
<comment type="catalytic activity">
    <reaction evidence="9">
        <text>a 5-methoxy-2-methyl-3-(all-trans-polyprenyl)benzene-1,4-diol + AH2 + O2 = a 3-demethylubiquinol + A + H2O</text>
        <dbReference type="Rhea" id="RHEA:50908"/>
        <dbReference type="Rhea" id="RHEA-COMP:10859"/>
        <dbReference type="Rhea" id="RHEA-COMP:10914"/>
        <dbReference type="ChEBI" id="CHEBI:13193"/>
        <dbReference type="ChEBI" id="CHEBI:15377"/>
        <dbReference type="ChEBI" id="CHEBI:15379"/>
        <dbReference type="ChEBI" id="CHEBI:17499"/>
        <dbReference type="ChEBI" id="CHEBI:84167"/>
        <dbReference type="ChEBI" id="CHEBI:84422"/>
        <dbReference type="EC" id="1.14.99.60"/>
    </reaction>
</comment>
<feature type="compositionally biased region" description="Polar residues" evidence="10">
    <location>
        <begin position="34"/>
        <end position="43"/>
    </location>
</feature>
<keyword evidence="5 9" id="KW-0560">Oxidoreductase</keyword>
<feature type="binding site" evidence="9">
    <location>
        <position position="91"/>
    </location>
    <ligand>
        <name>Fe cation</name>
        <dbReference type="ChEBI" id="CHEBI:24875"/>
        <label>1</label>
    </ligand>
</feature>
<evidence type="ECO:0000256" key="9">
    <source>
        <dbReference type="HAMAP-Rule" id="MF_01658"/>
    </source>
</evidence>
<sequence length="212" mass="23678">MRHLNPIDQLIVQSDHALRTIFGNPVTTERKNPSNDTSESPLNDTERKLSSGLMRVNHSGEVSAQALYQGQALTARLDKVRESMKRAALEENDHLAWTEQRLRELSSQKSILNPVWYCGSFAIGAIAGLLGDKWSLGFVAETEHQVIRHLDEHLEKLPKNDLRSEAVLKQMKVDEAHHATVALEGGGAELPWPVKKLMAAMSKVMTTSAYYI</sequence>
<evidence type="ECO:0000256" key="4">
    <source>
        <dbReference type="ARBA" id="ARBA00022723"/>
    </source>
</evidence>
<dbReference type="Pfam" id="PF03232">
    <property type="entry name" value="COQ7"/>
    <property type="match status" value="1"/>
</dbReference>
<feature type="binding site" evidence="9">
    <location>
        <position position="143"/>
    </location>
    <ligand>
        <name>Fe cation</name>
        <dbReference type="ChEBI" id="CHEBI:24875"/>
        <label>2</label>
    </ligand>
</feature>
<keyword evidence="12" id="KW-1185">Reference proteome</keyword>
<keyword evidence="8 9" id="KW-0472">Membrane</keyword>
<dbReference type="InterPro" id="IPR009078">
    <property type="entry name" value="Ferritin-like_SF"/>
</dbReference>
<dbReference type="PANTHER" id="PTHR11237">
    <property type="entry name" value="COENZYME Q10 BIOSYNTHESIS PROTEIN 7"/>
    <property type="match status" value="1"/>
</dbReference>